<reference evidence="2 3" key="1">
    <citation type="submission" date="2017-03" db="EMBL/GenBank/DDBJ databases">
        <title>Whole genome sequences of fourteen strains of Bradyrhizobium canariense and one strain of Bradyrhizobium japonicum isolated from Lupinus (Papilionoideae: Genisteae) species in Algeria.</title>
        <authorList>
            <person name="Crovadore J."/>
            <person name="Chekireb D."/>
            <person name="Brachmann A."/>
            <person name="Chablais R."/>
            <person name="Cochard B."/>
            <person name="Lefort F."/>
        </authorList>
    </citation>
    <scope>NUCLEOTIDE SEQUENCE [LARGE SCALE GENOMIC DNA]</scope>
    <source>
        <strain evidence="2 3">UBMA197</strain>
    </source>
</reference>
<dbReference type="Pfam" id="PF10109">
    <property type="entry name" value="Phage_TAC_7"/>
    <property type="match status" value="1"/>
</dbReference>
<dbReference type="Proteomes" id="UP000193335">
    <property type="component" value="Unassembled WGS sequence"/>
</dbReference>
<dbReference type="AlphaFoldDB" id="A0A1Y2JNK8"/>
<feature type="region of interest" description="Disordered" evidence="1">
    <location>
        <begin position="1"/>
        <end position="23"/>
    </location>
</feature>
<evidence type="ECO:0008006" key="4">
    <source>
        <dbReference type="Google" id="ProtNLM"/>
    </source>
</evidence>
<name>A0A1Y2JNK8_BRAJP</name>
<evidence type="ECO:0000256" key="1">
    <source>
        <dbReference type="SAM" id="MobiDB-lite"/>
    </source>
</evidence>
<proteinExistence type="predicted"/>
<organism evidence="2 3">
    <name type="scientific">Bradyrhizobium japonicum</name>
    <dbReference type="NCBI Taxonomy" id="375"/>
    <lineage>
        <taxon>Bacteria</taxon>
        <taxon>Pseudomonadati</taxon>
        <taxon>Pseudomonadota</taxon>
        <taxon>Alphaproteobacteria</taxon>
        <taxon>Hyphomicrobiales</taxon>
        <taxon>Nitrobacteraceae</taxon>
        <taxon>Bradyrhizobium</taxon>
    </lineage>
</organism>
<gene>
    <name evidence="2" type="ORF">BSZ19_21955</name>
</gene>
<feature type="compositionally biased region" description="Basic and acidic residues" evidence="1">
    <location>
        <begin position="1"/>
        <end position="11"/>
    </location>
</feature>
<sequence length="123" mass="13328">MAGENAARRPEVVQTEAAPAKERPKEVVIKLAVPVQAHGETLNEMKFRRPTGKDIMAIGDDYPIHIDWSTGQVRPNPPAMGQMMSLLAAVPPSTIASMDAEDWSTCAHALMGFFPPGAQAMQF</sequence>
<dbReference type="RefSeq" id="WP_085401656.1">
    <property type="nucleotide sequence ID" value="NZ_CP139649.1"/>
</dbReference>
<evidence type="ECO:0000313" key="2">
    <source>
        <dbReference type="EMBL" id="OSJ31552.1"/>
    </source>
</evidence>
<protein>
    <recommendedName>
        <fullName evidence="4">Phage tail assembly protein</fullName>
    </recommendedName>
</protein>
<comment type="caution">
    <text evidence="2">The sequence shown here is derived from an EMBL/GenBank/DDBJ whole genome shotgun (WGS) entry which is preliminary data.</text>
</comment>
<dbReference type="EMBL" id="NAFL01000255">
    <property type="protein sequence ID" value="OSJ31552.1"/>
    <property type="molecule type" value="Genomic_DNA"/>
</dbReference>
<evidence type="ECO:0000313" key="3">
    <source>
        <dbReference type="Proteomes" id="UP000193335"/>
    </source>
</evidence>
<accession>A0A1Y2JNK8</accession>
<dbReference type="InterPro" id="IPR019289">
    <property type="entry name" value="Phage_tail_E/E"/>
</dbReference>